<name>A0ABR3K757_TRISP</name>
<keyword evidence="2" id="KW-0378">Hydrolase</keyword>
<dbReference type="EMBL" id="JBEUSY010000498">
    <property type="protein sequence ID" value="KAL1228792.1"/>
    <property type="molecule type" value="Genomic_DNA"/>
</dbReference>
<comment type="caution">
    <text evidence="2">The sequence shown here is derived from an EMBL/GenBank/DDBJ whole genome shotgun (WGS) entry which is preliminary data.</text>
</comment>
<keyword evidence="2" id="KW-0540">Nuclease</keyword>
<sequence length="74" mass="8896">MQLCNQMNPLLFFLYSYLICKFLHNYKVNILSGNQLSICKQFKEWCKEKVPKRTARSKSQTAQSRTIEDKRYDQ</sequence>
<evidence type="ECO:0000256" key="1">
    <source>
        <dbReference type="SAM" id="MobiDB-lite"/>
    </source>
</evidence>
<keyword evidence="2" id="KW-0255">Endonuclease</keyword>
<dbReference type="GO" id="GO:0004519">
    <property type="term" value="F:endonuclease activity"/>
    <property type="evidence" value="ECO:0007669"/>
    <property type="project" value="UniProtKB-KW"/>
</dbReference>
<feature type="region of interest" description="Disordered" evidence="1">
    <location>
        <begin position="50"/>
        <end position="74"/>
    </location>
</feature>
<gene>
    <name evidence="2" type="ORF">TSPI_10975</name>
</gene>
<accession>A0ABR3K757</accession>
<evidence type="ECO:0000313" key="2">
    <source>
        <dbReference type="EMBL" id="KAL1228792.1"/>
    </source>
</evidence>
<protein>
    <submittedName>
        <fullName evidence="2">Crossover junction endonuclease mus81</fullName>
    </submittedName>
</protein>
<proteinExistence type="predicted"/>
<keyword evidence="3" id="KW-1185">Reference proteome</keyword>
<organism evidence="2 3">
    <name type="scientific">Trichinella spiralis</name>
    <name type="common">Trichina worm</name>
    <dbReference type="NCBI Taxonomy" id="6334"/>
    <lineage>
        <taxon>Eukaryota</taxon>
        <taxon>Metazoa</taxon>
        <taxon>Ecdysozoa</taxon>
        <taxon>Nematoda</taxon>
        <taxon>Enoplea</taxon>
        <taxon>Dorylaimia</taxon>
        <taxon>Trichinellida</taxon>
        <taxon>Trichinellidae</taxon>
        <taxon>Trichinella</taxon>
    </lineage>
</organism>
<dbReference type="Proteomes" id="UP001558632">
    <property type="component" value="Unassembled WGS sequence"/>
</dbReference>
<evidence type="ECO:0000313" key="3">
    <source>
        <dbReference type="Proteomes" id="UP001558632"/>
    </source>
</evidence>
<reference evidence="2 3" key="1">
    <citation type="submission" date="2024-07" db="EMBL/GenBank/DDBJ databases">
        <title>Enhanced genomic and transcriptomic resources for Trichinella pseudospiralis and T. spiralis underpin the discovery of pronounced molecular differences between stages and species.</title>
        <authorList>
            <person name="Pasi K.K."/>
            <person name="La Rosa G."/>
            <person name="Gomez-Morales M.A."/>
            <person name="Tosini F."/>
            <person name="Sumanam S."/>
            <person name="Young N.D."/>
            <person name="Chang B.C."/>
            <person name="Robin G.B."/>
        </authorList>
    </citation>
    <scope>NUCLEOTIDE SEQUENCE [LARGE SCALE GENOMIC DNA]</scope>
    <source>
        <strain evidence="2">ISS534</strain>
    </source>
</reference>